<dbReference type="Proteomes" id="UP000757435">
    <property type="component" value="Unassembled WGS sequence"/>
</dbReference>
<reference evidence="1" key="2">
    <citation type="journal article" date="2022" name="Microbiol. Resour. Announc.">
        <title>Metagenome Sequencing to Explore Phylogenomics of Terrestrial Cyanobacteria.</title>
        <authorList>
            <person name="Ward R.D."/>
            <person name="Stajich J.E."/>
            <person name="Johansen J.R."/>
            <person name="Huntemann M."/>
            <person name="Clum A."/>
            <person name="Foster B."/>
            <person name="Foster B."/>
            <person name="Roux S."/>
            <person name="Palaniappan K."/>
            <person name="Varghese N."/>
            <person name="Mukherjee S."/>
            <person name="Reddy T.B.K."/>
            <person name="Daum C."/>
            <person name="Copeland A."/>
            <person name="Chen I.A."/>
            <person name="Ivanova N.N."/>
            <person name="Kyrpides N.C."/>
            <person name="Shapiro N."/>
            <person name="Eloe-Fadrosh E.A."/>
            <person name="Pietrasiak N."/>
        </authorList>
    </citation>
    <scope>NUCLEOTIDE SEQUENCE</scope>
    <source>
        <strain evidence="1">UHER 2000/2452</strain>
    </source>
</reference>
<proteinExistence type="predicted"/>
<dbReference type="AlphaFoldDB" id="A0A951QEJ0"/>
<organism evidence="1 2">
    <name type="scientific">Drouetiella hepatica Uher 2000/2452</name>
    <dbReference type="NCBI Taxonomy" id="904376"/>
    <lineage>
        <taxon>Bacteria</taxon>
        <taxon>Bacillati</taxon>
        <taxon>Cyanobacteriota</taxon>
        <taxon>Cyanophyceae</taxon>
        <taxon>Oculatellales</taxon>
        <taxon>Oculatellaceae</taxon>
        <taxon>Drouetiella</taxon>
    </lineage>
</organism>
<sequence length="149" mass="17139">MEASKSNLLLKRAVNVKAIVTPRWKEETQQQLQAQINQIDGQIEQLDTQGQRAIADVRRQGHESINPMVAQQIGNIEAQVNQKKSEILDRRYQTLQQLQQAQLLEMDQEVYQGQIESFFRVETGDNLVNKMQVEILLKDGEIVEIRGDL</sequence>
<comment type="caution">
    <text evidence="1">The sequence shown here is derived from an EMBL/GenBank/DDBJ whole genome shotgun (WGS) entry which is preliminary data.</text>
</comment>
<name>A0A951QEJ0_9CYAN</name>
<dbReference type="EMBL" id="JAHHHD010000030">
    <property type="protein sequence ID" value="MBW4661105.1"/>
    <property type="molecule type" value="Genomic_DNA"/>
</dbReference>
<dbReference type="Gene3D" id="6.10.140.1110">
    <property type="match status" value="1"/>
</dbReference>
<gene>
    <name evidence="1" type="ORF">KME15_20715</name>
</gene>
<evidence type="ECO:0000313" key="1">
    <source>
        <dbReference type="EMBL" id="MBW4661105.1"/>
    </source>
</evidence>
<accession>A0A951QEJ0</accession>
<reference evidence="1" key="1">
    <citation type="submission" date="2021-05" db="EMBL/GenBank/DDBJ databases">
        <authorList>
            <person name="Pietrasiak N."/>
            <person name="Ward R."/>
            <person name="Stajich J.E."/>
            <person name="Kurbessoian T."/>
        </authorList>
    </citation>
    <scope>NUCLEOTIDE SEQUENCE</scope>
    <source>
        <strain evidence="1">UHER 2000/2452</strain>
    </source>
</reference>
<protein>
    <submittedName>
        <fullName evidence="1">YlqD family protein</fullName>
    </submittedName>
</protein>
<evidence type="ECO:0000313" key="2">
    <source>
        <dbReference type="Proteomes" id="UP000757435"/>
    </source>
</evidence>
<dbReference type="InterPro" id="IPR021297">
    <property type="entry name" value="YlqD"/>
</dbReference>
<dbReference type="Pfam" id="PF11068">
    <property type="entry name" value="YlqD"/>
    <property type="match status" value="1"/>
</dbReference>